<name>A0A0G3EJL6_9BACT</name>
<dbReference type="PATRIC" id="fig|1609981.3.peg.1113"/>
<dbReference type="InterPro" id="IPR004446">
    <property type="entry name" value="Heptose_bisP_phosphatase"/>
</dbReference>
<dbReference type="InterPro" id="IPR036412">
    <property type="entry name" value="HAD-like_sf"/>
</dbReference>
<dbReference type="Gene3D" id="3.40.50.1000">
    <property type="entry name" value="HAD superfamily/HAD-like"/>
    <property type="match status" value="1"/>
</dbReference>
<keyword evidence="9" id="KW-1185">Reference proteome</keyword>
<protein>
    <recommendedName>
        <fullName evidence="7">D,D-heptose 1,7-bisphosphate phosphatase</fullName>
    </recommendedName>
</protein>
<comment type="similarity">
    <text evidence="2">Belongs to the GmhB family.</text>
</comment>
<reference evidence="9" key="1">
    <citation type="submission" date="2015-02" db="EMBL/GenBank/DDBJ databases">
        <title>Description and complete genome sequence of the first cultured representative of the subdivision 5 of the Verrucomicrobia phylum.</title>
        <authorList>
            <person name="Spring S."/>
            <person name="Bunk B."/>
            <person name="Sproer C."/>
            <person name="Klenk H.-P."/>
        </authorList>
    </citation>
    <scope>NUCLEOTIDE SEQUENCE [LARGE SCALE GENOMIC DNA]</scope>
    <source>
        <strain evidence="9">L21-Fru-AB</strain>
    </source>
</reference>
<keyword evidence="4" id="KW-0479">Metal-binding</keyword>
<sequence>MNNRRPCVFFDRDGIVNVSPGDGYVESPAGFRLQEGFVQALRAVRHGGFAAVVVTNQQGIGKGLITEADLDRIHAKMHAGLGERGLKLDAVYHCPHLAGTCFCRKPLPGLLLRAARELQLDLSRSWMVGDKESDVDAGRAAGCRTVRIGVPDTTRADFRLPEIGLLADFFRERLKGPCPRATEGAEKPVDS</sequence>
<dbReference type="InterPro" id="IPR006549">
    <property type="entry name" value="HAD-SF_hydro_IIIA"/>
</dbReference>
<comment type="subcellular location">
    <subcellularLocation>
        <location evidence="1">Cytoplasm</location>
    </subcellularLocation>
</comment>
<evidence type="ECO:0000256" key="1">
    <source>
        <dbReference type="ARBA" id="ARBA00004496"/>
    </source>
</evidence>
<accession>A0A0G3EJL6</accession>
<dbReference type="Proteomes" id="UP000035268">
    <property type="component" value="Chromosome"/>
</dbReference>
<dbReference type="PANTHER" id="PTHR42891">
    <property type="entry name" value="D-GLYCERO-BETA-D-MANNO-HEPTOSE-1,7-BISPHOSPHATE 7-PHOSPHATASE"/>
    <property type="match status" value="1"/>
</dbReference>
<dbReference type="NCBIfam" id="TIGR01656">
    <property type="entry name" value="Histidinol-ppas"/>
    <property type="match status" value="1"/>
</dbReference>
<dbReference type="InterPro" id="IPR023214">
    <property type="entry name" value="HAD_sf"/>
</dbReference>
<dbReference type="OrthoDB" id="9801899at2"/>
<dbReference type="NCBIfam" id="TIGR01662">
    <property type="entry name" value="HAD-SF-IIIA"/>
    <property type="match status" value="1"/>
</dbReference>
<evidence type="ECO:0000256" key="5">
    <source>
        <dbReference type="ARBA" id="ARBA00022801"/>
    </source>
</evidence>
<dbReference type="PANTHER" id="PTHR42891:SF1">
    <property type="entry name" value="D-GLYCERO-BETA-D-MANNO-HEPTOSE-1,7-BISPHOSPHATE 7-PHOSPHATASE"/>
    <property type="match status" value="1"/>
</dbReference>
<gene>
    <name evidence="8" type="primary">gmhB</name>
    <name evidence="8" type="ORF">L21SP4_01065</name>
</gene>
<dbReference type="EMBL" id="CP010904">
    <property type="protein sequence ID" value="AKJ64319.1"/>
    <property type="molecule type" value="Genomic_DNA"/>
</dbReference>
<evidence type="ECO:0000256" key="7">
    <source>
        <dbReference type="ARBA" id="ARBA00031828"/>
    </source>
</evidence>
<reference evidence="8 9" key="2">
    <citation type="journal article" date="2016" name="ISME J.">
        <title>Characterization of the first cultured representative of Verrucomicrobia subdivision 5 indicates the proposal of a novel phylum.</title>
        <authorList>
            <person name="Spring S."/>
            <person name="Bunk B."/>
            <person name="Sproer C."/>
            <person name="Schumann P."/>
            <person name="Rohde M."/>
            <person name="Tindall B.J."/>
            <person name="Klenk H.P."/>
        </authorList>
    </citation>
    <scope>NUCLEOTIDE SEQUENCE [LARGE SCALE GENOMIC DNA]</scope>
    <source>
        <strain evidence="8 9">L21-Fru-AB</strain>
    </source>
</reference>
<dbReference type="GO" id="GO:0046872">
    <property type="term" value="F:metal ion binding"/>
    <property type="evidence" value="ECO:0007669"/>
    <property type="project" value="UniProtKB-KW"/>
</dbReference>
<dbReference type="KEGG" id="vbl:L21SP4_01065"/>
<evidence type="ECO:0000256" key="4">
    <source>
        <dbReference type="ARBA" id="ARBA00022723"/>
    </source>
</evidence>
<evidence type="ECO:0000256" key="2">
    <source>
        <dbReference type="ARBA" id="ARBA00005628"/>
    </source>
</evidence>
<dbReference type="InterPro" id="IPR006543">
    <property type="entry name" value="Histidinol-phos"/>
</dbReference>
<evidence type="ECO:0000256" key="6">
    <source>
        <dbReference type="ARBA" id="ARBA00023277"/>
    </source>
</evidence>
<dbReference type="SUPFAM" id="SSF56784">
    <property type="entry name" value="HAD-like"/>
    <property type="match status" value="1"/>
</dbReference>
<dbReference type="GO" id="GO:0016791">
    <property type="term" value="F:phosphatase activity"/>
    <property type="evidence" value="ECO:0007669"/>
    <property type="project" value="InterPro"/>
</dbReference>
<proteinExistence type="inferred from homology"/>
<dbReference type="CDD" id="cd07503">
    <property type="entry name" value="HAD_HisB-N"/>
    <property type="match status" value="1"/>
</dbReference>
<dbReference type="GO" id="GO:0005975">
    <property type="term" value="P:carbohydrate metabolic process"/>
    <property type="evidence" value="ECO:0007669"/>
    <property type="project" value="InterPro"/>
</dbReference>
<evidence type="ECO:0000313" key="8">
    <source>
        <dbReference type="EMBL" id="AKJ64319.1"/>
    </source>
</evidence>
<evidence type="ECO:0000256" key="3">
    <source>
        <dbReference type="ARBA" id="ARBA00022490"/>
    </source>
</evidence>
<dbReference type="RefSeq" id="WP_052881670.1">
    <property type="nucleotide sequence ID" value="NZ_CP010904.1"/>
</dbReference>
<organism evidence="8 9">
    <name type="scientific">Kiritimatiella glycovorans</name>
    <dbReference type="NCBI Taxonomy" id="1307763"/>
    <lineage>
        <taxon>Bacteria</taxon>
        <taxon>Pseudomonadati</taxon>
        <taxon>Kiritimatiellota</taxon>
        <taxon>Kiritimatiellia</taxon>
        <taxon>Kiritimatiellales</taxon>
        <taxon>Kiritimatiellaceae</taxon>
        <taxon>Kiritimatiella</taxon>
    </lineage>
</organism>
<dbReference type="GO" id="GO:0005737">
    <property type="term" value="C:cytoplasm"/>
    <property type="evidence" value="ECO:0007669"/>
    <property type="project" value="UniProtKB-SubCell"/>
</dbReference>
<evidence type="ECO:0000313" key="9">
    <source>
        <dbReference type="Proteomes" id="UP000035268"/>
    </source>
</evidence>
<dbReference type="STRING" id="1307763.L21SP4_01065"/>
<keyword evidence="3" id="KW-0963">Cytoplasm</keyword>
<dbReference type="AlphaFoldDB" id="A0A0G3EJL6"/>
<dbReference type="Pfam" id="PF13242">
    <property type="entry name" value="Hydrolase_like"/>
    <property type="match status" value="1"/>
</dbReference>
<keyword evidence="5 8" id="KW-0378">Hydrolase</keyword>
<keyword evidence="6" id="KW-0119">Carbohydrate metabolism</keyword>